<feature type="domain" description="Thiamin pyrophosphokinase thiamin-binding" evidence="6">
    <location>
        <begin position="141"/>
        <end position="206"/>
    </location>
</feature>
<evidence type="ECO:0000313" key="8">
    <source>
        <dbReference type="Proteomes" id="UP000198778"/>
    </source>
</evidence>
<dbReference type="Gene3D" id="3.40.50.10240">
    <property type="entry name" value="Thiamin pyrophosphokinase, catalytic domain"/>
    <property type="match status" value="1"/>
</dbReference>
<dbReference type="InterPro" id="IPR007371">
    <property type="entry name" value="TPK_catalytic"/>
</dbReference>
<dbReference type="InterPro" id="IPR053149">
    <property type="entry name" value="TPK"/>
</dbReference>
<evidence type="ECO:0000313" key="7">
    <source>
        <dbReference type="EMBL" id="SDN26490.1"/>
    </source>
</evidence>
<evidence type="ECO:0000256" key="4">
    <source>
        <dbReference type="ARBA" id="ARBA00022840"/>
    </source>
</evidence>
<dbReference type="Proteomes" id="UP000198778">
    <property type="component" value="Unassembled WGS sequence"/>
</dbReference>
<dbReference type="Pfam" id="PF04263">
    <property type="entry name" value="TPK_catalytic"/>
    <property type="match status" value="1"/>
</dbReference>
<evidence type="ECO:0000256" key="5">
    <source>
        <dbReference type="NCBIfam" id="TIGR01378"/>
    </source>
</evidence>
<evidence type="ECO:0000256" key="1">
    <source>
        <dbReference type="ARBA" id="ARBA00022679"/>
    </source>
</evidence>
<dbReference type="GO" id="GO:0005524">
    <property type="term" value="F:ATP binding"/>
    <property type="evidence" value="ECO:0007669"/>
    <property type="project" value="UniProtKB-KW"/>
</dbReference>
<dbReference type="GO" id="GO:0006772">
    <property type="term" value="P:thiamine metabolic process"/>
    <property type="evidence" value="ECO:0007669"/>
    <property type="project" value="UniProtKB-UniRule"/>
</dbReference>
<organism evidence="7 8">
    <name type="scientific">Alkalicoccus daliensis</name>
    <dbReference type="NCBI Taxonomy" id="745820"/>
    <lineage>
        <taxon>Bacteria</taxon>
        <taxon>Bacillati</taxon>
        <taxon>Bacillota</taxon>
        <taxon>Bacilli</taxon>
        <taxon>Bacillales</taxon>
        <taxon>Bacillaceae</taxon>
        <taxon>Alkalicoccus</taxon>
    </lineage>
</organism>
<dbReference type="GO" id="GO:0004788">
    <property type="term" value="F:thiamine diphosphokinase activity"/>
    <property type="evidence" value="ECO:0007669"/>
    <property type="project" value="UniProtKB-UniRule"/>
</dbReference>
<evidence type="ECO:0000256" key="2">
    <source>
        <dbReference type="ARBA" id="ARBA00022741"/>
    </source>
</evidence>
<dbReference type="GO" id="GO:0009229">
    <property type="term" value="P:thiamine diphosphate biosynthetic process"/>
    <property type="evidence" value="ECO:0007669"/>
    <property type="project" value="InterPro"/>
</dbReference>
<protein>
    <recommendedName>
        <fullName evidence="5">Thiamine diphosphokinase</fullName>
        <ecNumber evidence="5">2.7.6.2</ecNumber>
    </recommendedName>
</protein>
<dbReference type="SMART" id="SM00983">
    <property type="entry name" value="TPK_B1_binding"/>
    <property type="match status" value="1"/>
</dbReference>
<keyword evidence="2" id="KW-0547">Nucleotide-binding</keyword>
<dbReference type="PANTHER" id="PTHR41299">
    <property type="entry name" value="THIAMINE PYROPHOSPHOKINASE"/>
    <property type="match status" value="1"/>
</dbReference>
<dbReference type="EMBL" id="FNIL01000001">
    <property type="protein sequence ID" value="SDN26490.1"/>
    <property type="molecule type" value="Genomic_DNA"/>
</dbReference>
<dbReference type="OrthoDB" id="9804377at2"/>
<keyword evidence="4" id="KW-0067">ATP-binding</keyword>
<name>A0A1G9ZYS7_9BACI</name>
<dbReference type="InterPro" id="IPR007373">
    <property type="entry name" value="Thiamin_PyroPKinase_B1-bd"/>
</dbReference>
<dbReference type="EC" id="2.7.6.2" evidence="5"/>
<keyword evidence="3 7" id="KW-0418">Kinase</keyword>
<dbReference type="InterPro" id="IPR006282">
    <property type="entry name" value="Thi_PPkinase"/>
</dbReference>
<keyword evidence="1" id="KW-0808">Transferase</keyword>
<dbReference type="AlphaFoldDB" id="A0A1G9ZYS7"/>
<reference evidence="8" key="1">
    <citation type="submission" date="2016-10" db="EMBL/GenBank/DDBJ databases">
        <authorList>
            <person name="Varghese N."/>
            <person name="Submissions S."/>
        </authorList>
    </citation>
    <scope>NUCLEOTIDE SEQUENCE [LARGE SCALE GENOMIC DNA]</scope>
    <source>
        <strain evidence="8">CGMCC 1.10369</strain>
    </source>
</reference>
<dbReference type="NCBIfam" id="TIGR01378">
    <property type="entry name" value="thi_PPkinase"/>
    <property type="match status" value="1"/>
</dbReference>
<evidence type="ECO:0000259" key="6">
    <source>
        <dbReference type="SMART" id="SM00983"/>
    </source>
</evidence>
<dbReference type="GO" id="GO:0030975">
    <property type="term" value="F:thiamine binding"/>
    <property type="evidence" value="ECO:0007669"/>
    <property type="project" value="InterPro"/>
</dbReference>
<sequence length="214" mass="23606">MKFVLMAGGPEFLIPPLDHIEKDYQGPFSWIGIDRGAYALADKNIGMTAAVGDFDSVTANEFQQIQGNAAQIIKHPAVKNATDLELSVEFAVNNGASEIILLGATGGRLDHAQLTIQLMQICEIPLYIVDKFNRVRLLQPGKHVLTRSAFKYVSFLPAGVQIKELTLQGFKYEIEKMHIQKGSSLCVSNEWDKTEAVVELKGGDALFIESRDNI</sequence>
<dbReference type="InterPro" id="IPR036371">
    <property type="entry name" value="TPK_B1-bd_sf"/>
</dbReference>
<accession>A0A1G9ZYS7</accession>
<dbReference type="RefSeq" id="WP_090839863.1">
    <property type="nucleotide sequence ID" value="NZ_FNIL01000001.1"/>
</dbReference>
<dbReference type="Pfam" id="PF04265">
    <property type="entry name" value="TPK_B1_binding"/>
    <property type="match status" value="1"/>
</dbReference>
<evidence type="ECO:0000256" key="3">
    <source>
        <dbReference type="ARBA" id="ARBA00022777"/>
    </source>
</evidence>
<dbReference type="SUPFAM" id="SSF63862">
    <property type="entry name" value="Thiamin pyrophosphokinase, substrate-binding domain"/>
    <property type="match status" value="1"/>
</dbReference>
<dbReference type="SUPFAM" id="SSF63999">
    <property type="entry name" value="Thiamin pyrophosphokinase, catalytic domain"/>
    <property type="match status" value="1"/>
</dbReference>
<dbReference type="CDD" id="cd07995">
    <property type="entry name" value="TPK"/>
    <property type="match status" value="1"/>
</dbReference>
<dbReference type="STRING" id="745820.SAMN04488053_101292"/>
<dbReference type="PANTHER" id="PTHR41299:SF1">
    <property type="entry name" value="THIAMINE PYROPHOSPHOKINASE"/>
    <property type="match status" value="1"/>
</dbReference>
<gene>
    <name evidence="7" type="ORF">SAMN04488053_101292</name>
</gene>
<dbReference type="InterPro" id="IPR036759">
    <property type="entry name" value="TPK_catalytic_sf"/>
</dbReference>
<dbReference type="GO" id="GO:0016301">
    <property type="term" value="F:kinase activity"/>
    <property type="evidence" value="ECO:0007669"/>
    <property type="project" value="UniProtKB-KW"/>
</dbReference>
<proteinExistence type="predicted"/>
<keyword evidence="8" id="KW-1185">Reference proteome</keyword>